<keyword evidence="1" id="KW-0812">Transmembrane</keyword>
<dbReference type="EMBL" id="JBHSKX010000001">
    <property type="protein sequence ID" value="MFC5367067.1"/>
    <property type="molecule type" value="Genomic_DNA"/>
</dbReference>
<dbReference type="RefSeq" id="WP_227231530.1">
    <property type="nucleotide sequence ID" value="NZ_JAJCVJ010000004.1"/>
</dbReference>
<feature type="transmembrane region" description="Helical" evidence="1">
    <location>
        <begin position="59"/>
        <end position="76"/>
    </location>
</feature>
<feature type="transmembrane region" description="Helical" evidence="1">
    <location>
        <begin position="83"/>
        <end position="104"/>
    </location>
</feature>
<feature type="transmembrane region" description="Helical" evidence="1">
    <location>
        <begin position="124"/>
        <end position="148"/>
    </location>
</feature>
<gene>
    <name evidence="2" type="ORF">ACFPJ5_08950</name>
</gene>
<proteinExistence type="predicted"/>
<keyword evidence="1" id="KW-1133">Transmembrane helix</keyword>
<dbReference type="AlphaFoldDB" id="A0ABD5RAR7"/>
<dbReference type="Proteomes" id="UP001596201">
    <property type="component" value="Unassembled WGS sequence"/>
</dbReference>
<organism evidence="2 3">
    <name type="scientific">Salinirubrum litoreum</name>
    <dbReference type="NCBI Taxonomy" id="1126234"/>
    <lineage>
        <taxon>Archaea</taxon>
        <taxon>Methanobacteriati</taxon>
        <taxon>Methanobacteriota</taxon>
        <taxon>Stenosarchaea group</taxon>
        <taxon>Halobacteria</taxon>
        <taxon>Halobacteriales</taxon>
        <taxon>Haloferacaceae</taxon>
        <taxon>Salinirubrum</taxon>
    </lineage>
</organism>
<reference evidence="2 3" key="1">
    <citation type="journal article" date="2019" name="Int. J. Syst. Evol. Microbiol.">
        <title>The Global Catalogue of Microorganisms (GCM) 10K type strain sequencing project: providing services to taxonomists for standard genome sequencing and annotation.</title>
        <authorList>
            <consortium name="The Broad Institute Genomics Platform"/>
            <consortium name="The Broad Institute Genome Sequencing Center for Infectious Disease"/>
            <person name="Wu L."/>
            <person name="Ma J."/>
        </authorList>
    </citation>
    <scope>NUCLEOTIDE SEQUENCE [LARGE SCALE GENOMIC DNA]</scope>
    <source>
        <strain evidence="2 3">CGMCC 1.12237</strain>
    </source>
</reference>
<protein>
    <submittedName>
        <fullName evidence="2">Uncharacterized protein</fullName>
    </submittedName>
</protein>
<evidence type="ECO:0000313" key="2">
    <source>
        <dbReference type="EMBL" id="MFC5367067.1"/>
    </source>
</evidence>
<sequence>MKNRREETFVESYGVGPILLSVAGLVAVIVGVQQGVLHVAPGYQGTINASAEAFDRRKWLLAGVGIAGVAGAVASLRRKRLSVVPVAAGAVVVFEAVRTIVLAATGLPYPLFTETTYRRSGDPVMFVLGAEPFLLVAGGCLFVAAGVAGLRRRRGRETGDELSSPPSTSL</sequence>
<feature type="transmembrane region" description="Helical" evidence="1">
    <location>
        <begin position="12"/>
        <end position="32"/>
    </location>
</feature>
<evidence type="ECO:0000313" key="3">
    <source>
        <dbReference type="Proteomes" id="UP001596201"/>
    </source>
</evidence>
<accession>A0ABD5RAR7</accession>
<evidence type="ECO:0000256" key="1">
    <source>
        <dbReference type="SAM" id="Phobius"/>
    </source>
</evidence>
<name>A0ABD5RAR7_9EURY</name>
<keyword evidence="3" id="KW-1185">Reference proteome</keyword>
<keyword evidence="1" id="KW-0472">Membrane</keyword>
<comment type="caution">
    <text evidence="2">The sequence shown here is derived from an EMBL/GenBank/DDBJ whole genome shotgun (WGS) entry which is preliminary data.</text>
</comment>